<feature type="compositionally biased region" description="Polar residues" evidence="1">
    <location>
        <begin position="160"/>
        <end position="183"/>
    </location>
</feature>
<reference evidence="2" key="2">
    <citation type="submission" date="2025-05" db="UniProtKB">
        <authorList>
            <consortium name="EnsemblMetazoa"/>
        </authorList>
    </citation>
    <scope>IDENTIFICATION</scope>
    <source>
        <strain evidence="2">Foshan</strain>
    </source>
</reference>
<sequence length="324" mass="35418">MHGGACGGGMLAKYTGTVPKIPQNPMNVAASREIDQFSSRPAIGWVTDNVGTEGMSTTAGIKEPITASTPIRSDGVGRQPTARSVIQTQSSMYIQPVLTQPVYTQSVFTQRMQPPPAQPKLVPRPPLPTFLFQEPISRPSADYVRSSLPPISESPLLQSRVGQCTQLPSSNPAPQQPQTSRTLVSPPSQPSQISSMQLPPSTRAPFAQLSSRKPHTLAPEMCDQLVEQSQPPSVLRESISYTPQPQHASNPERLASQSPIHQTTSSVSLQQQSEPYAAQLQQMQNQTTMWGQFQQQLSVRQVVPWVVPKELPFFLVAQKNGHFL</sequence>
<feature type="region of interest" description="Disordered" evidence="1">
    <location>
        <begin position="160"/>
        <end position="213"/>
    </location>
</feature>
<evidence type="ECO:0000313" key="2">
    <source>
        <dbReference type="EnsemblMetazoa" id="AALFPA23_009658.P13340"/>
    </source>
</evidence>
<evidence type="ECO:0000313" key="3">
    <source>
        <dbReference type="Proteomes" id="UP000069940"/>
    </source>
</evidence>
<reference evidence="3" key="1">
    <citation type="journal article" date="2015" name="Proc. Natl. Acad. Sci. U.S.A.">
        <title>Genome sequence of the Asian Tiger mosquito, Aedes albopictus, reveals insights into its biology, genetics, and evolution.</title>
        <authorList>
            <person name="Chen X.G."/>
            <person name="Jiang X."/>
            <person name="Gu J."/>
            <person name="Xu M."/>
            <person name="Wu Y."/>
            <person name="Deng Y."/>
            <person name="Zhang C."/>
            <person name="Bonizzoni M."/>
            <person name="Dermauw W."/>
            <person name="Vontas J."/>
            <person name="Armbruster P."/>
            <person name="Huang X."/>
            <person name="Yang Y."/>
            <person name="Zhang H."/>
            <person name="He W."/>
            <person name="Peng H."/>
            <person name="Liu Y."/>
            <person name="Wu K."/>
            <person name="Chen J."/>
            <person name="Lirakis M."/>
            <person name="Topalis P."/>
            <person name="Van Leeuwen T."/>
            <person name="Hall A.B."/>
            <person name="Jiang X."/>
            <person name="Thorpe C."/>
            <person name="Mueller R.L."/>
            <person name="Sun C."/>
            <person name="Waterhouse R.M."/>
            <person name="Yan G."/>
            <person name="Tu Z.J."/>
            <person name="Fang X."/>
            <person name="James A.A."/>
        </authorList>
    </citation>
    <scope>NUCLEOTIDE SEQUENCE [LARGE SCALE GENOMIC DNA]</scope>
    <source>
        <strain evidence="3">Foshan</strain>
    </source>
</reference>
<dbReference type="GeneID" id="134288978"/>
<feature type="compositionally biased region" description="Polar residues" evidence="1">
    <location>
        <begin position="239"/>
        <end position="261"/>
    </location>
</feature>
<dbReference type="EnsemblMetazoa" id="AALFPA23_009658.R13340">
    <property type="protein sequence ID" value="AALFPA23_009658.P13340"/>
    <property type="gene ID" value="AALFPA23_009658"/>
</dbReference>
<dbReference type="RefSeq" id="XP_062710920.1">
    <property type="nucleotide sequence ID" value="XM_062854936.1"/>
</dbReference>
<accession>A0ABM1YJB5</accession>
<dbReference type="Proteomes" id="UP000069940">
    <property type="component" value="Unassembled WGS sequence"/>
</dbReference>
<organism evidence="2 3">
    <name type="scientific">Aedes albopictus</name>
    <name type="common">Asian tiger mosquito</name>
    <name type="synonym">Stegomyia albopicta</name>
    <dbReference type="NCBI Taxonomy" id="7160"/>
    <lineage>
        <taxon>Eukaryota</taxon>
        <taxon>Metazoa</taxon>
        <taxon>Ecdysozoa</taxon>
        <taxon>Arthropoda</taxon>
        <taxon>Hexapoda</taxon>
        <taxon>Insecta</taxon>
        <taxon>Pterygota</taxon>
        <taxon>Neoptera</taxon>
        <taxon>Endopterygota</taxon>
        <taxon>Diptera</taxon>
        <taxon>Nematocera</taxon>
        <taxon>Culicoidea</taxon>
        <taxon>Culicidae</taxon>
        <taxon>Culicinae</taxon>
        <taxon>Aedini</taxon>
        <taxon>Aedes</taxon>
        <taxon>Stegomyia</taxon>
    </lineage>
</organism>
<keyword evidence="3" id="KW-1185">Reference proteome</keyword>
<evidence type="ECO:0000256" key="1">
    <source>
        <dbReference type="SAM" id="MobiDB-lite"/>
    </source>
</evidence>
<proteinExistence type="predicted"/>
<protein>
    <submittedName>
        <fullName evidence="2">Uncharacterized protein</fullName>
    </submittedName>
</protein>
<feature type="region of interest" description="Disordered" evidence="1">
    <location>
        <begin position="227"/>
        <end position="270"/>
    </location>
</feature>
<feature type="compositionally biased region" description="Low complexity" evidence="1">
    <location>
        <begin position="190"/>
        <end position="201"/>
    </location>
</feature>
<name>A0ABM1YJB5_AEDAL</name>